<dbReference type="InterPro" id="IPR010583">
    <property type="entry name" value="MipA"/>
</dbReference>
<gene>
    <name evidence="6" type="ORF">DEH84_17480</name>
</gene>
<evidence type="ECO:0000313" key="7">
    <source>
        <dbReference type="Proteomes" id="UP000244892"/>
    </source>
</evidence>
<geneLocation type="plasmid" evidence="7">
    <name>ptb101</name>
</geneLocation>
<dbReference type="GO" id="GO:0009279">
    <property type="term" value="C:cell outer membrane"/>
    <property type="evidence" value="ECO:0007669"/>
    <property type="project" value="UniProtKB-SubCell"/>
</dbReference>
<comment type="subcellular location">
    <subcellularLocation>
        <location evidence="1">Cell outer membrane</location>
    </subcellularLocation>
</comment>
<dbReference type="Pfam" id="PF06629">
    <property type="entry name" value="MipA"/>
    <property type="match status" value="1"/>
</dbReference>
<dbReference type="KEGG" id="aon:DEH84_17480"/>
<evidence type="ECO:0000256" key="2">
    <source>
        <dbReference type="ARBA" id="ARBA00005722"/>
    </source>
</evidence>
<evidence type="ECO:0000256" key="1">
    <source>
        <dbReference type="ARBA" id="ARBA00004442"/>
    </source>
</evidence>
<evidence type="ECO:0000256" key="4">
    <source>
        <dbReference type="ARBA" id="ARBA00023136"/>
    </source>
</evidence>
<proteinExistence type="inferred from homology"/>
<dbReference type="PANTHER" id="PTHR38776:SF1">
    <property type="entry name" value="MLTA-INTERACTING PROTEIN-RELATED"/>
    <property type="match status" value="1"/>
</dbReference>
<dbReference type="AlphaFoldDB" id="A0A2U8FX62"/>
<organism evidence="6 7">
    <name type="scientific">Aquabacterium olei</name>
    <dbReference type="NCBI Taxonomy" id="1296669"/>
    <lineage>
        <taxon>Bacteria</taxon>
        <taxon>Pseudomonadati</taxon>
        <taxon>Pseudomonadota</taxon>
        <taxon>Betaproteobacteria</taxon>
        <taxon>Burkholderiales</taxon>
        <taxon>Aquabacterium</taxon>
    </lineage>
</organism>
<evidence type="ECO:0000256" key="5">
    <source>
        <dbReference type="ARBA" id="ARBA00023237"/>
    </source>
</evidence>
<evidence type="ECO:0008006" key="8">
    <source>
        <dbReference type="Google" id="ProtNLM"/>
    </source>
</evidence>
<name>A0A2U8FX62_9BURK</name>
<protein>
    <recommendedName>
        <fullName evidence="8">MipA/OmpV family protein</fullName>
    </recommendedName>
</protein>
<sequence length="285" mass="30496">MRPFIHARMLGHWPSATRKDKIMKVTGHLLSALLLVGLGNLAHAQSEFYRRVTPPGAAEGGIAGAAVLVGREYQGSDEVRVRLLPSIEYQWANGFFAGGLNGVGYNASSSPDKAYGVRITPDFGRKERRSAVLEGLGDIDPRPEIGAFYNFSPARQVTFSSSLRYGSGNSHKGLLVDVGASWSTTVTPALRVATTLATTWANGEHLQEYFGITAAQSTRSGLAAYSPSGGLKDVRLGVSLFYRLTPEWSLTGAVSHSELVGDARHSPIVREKGTVTGVLAVGYSF</sequence>
<comment type="similarity">
    <text evidence="2">Belongs to the MipA/OmpV family.</text>
</comment>
<reference evidence="6 7" key="1">
    <citation type="submission" date="2018-05" db="EMBL/GenBank/DDBJ databases">
        <title>complete genome sequence of Aquabacterium olei NBRC 110486.</title>
        <authorList>
            <person name="Tang B."/>
            <person name="Chang J."/>
            <person name="Zhang L."/>
            <person name="Yang H."/>
        </authorList>
    </citation>
    <scope>NUCLEOTIDE SEQUENCE [LARGE SCALE GENOMIC DNA]</scope>
    <source>
        <strain evidence="6 7">NBRC 110486</strain>
        <plasmid evidence="7">Plasmid ptb101</plasmid>
    </source>
</reference>
<evidence type="ECO:0000256" key="3">
    <source>
        <dbReference type="ARBA" id="ARBA00022729"/>
    </source>
</evidence>
<keyword evidence="5" id="KW-0998">Cell outer membrane</keyword>
<dbReference type="PANTHER" id="PTHR38776">
    <property type="entry name" value="MLTA-INTERACTING PROTEIN-RELATED"/>
    <property type="match status" value="1"/>
</dbReference>
<accession>A0A2U8FX62</accession>
<dbReference type="EMBL" id="CP029211">
    <property type="protein sequence ID" value="AWI55388.1"/>
    <property type="molecule type" value="Genomic_DNA"/>
</dbReference>
<keyword evidence="3" id="KW-0732">Signal</keyword>
<keyword evidence="4" id="KW-0472">Membrane</keyword>
<evidence type="ECO:0000313" key="6">
    <source>
        <dbReference type="EMBL" id="AWI55388.1"/>
    </source>
</evidence>
<keyword evidence="6" id="KW-0614">Plasmid</keyword>
<dbReference type="Proteomes" id="UP000244892">
    <property type="component" value="Plasmid pTB101"/>
</dbReference>
<keyword evidence="7" id="KW-1185">Reference proteome</keyword>